<dbReference type="GO" id="GO:0032467">
    <property type="term" value="P:positive regulation of cytokinesis"/>
    <property type="evidence" value="ECO:0007669"/>
    <property type="project" value="Ensembl"/>
</dbReference>
<feature type="region of interest" description="Disordered" evidence="1">
    <location>
        <begin position="146"/>
        <end position="224"/>
    </location>
</feature>
<dbReference type="Pfam" id="PF14925">
    <property type="entry name" value="HPHLAWLY"/>
    <property type="match status" value="3"/>
</dbReference>
<feature type="compositionally biased region" description="Polar residues" evidence="1">
    <location>
        <begin position="183"/>
        <end position="192"/>
    </location>
</feature>
<accession>A0A674K6Y4</accession>
<dbReference type="AlphaFoldDB" id="A0A674K6Y4"/>
<keyword evidence="4" id="KW-1185">Reference proteome</keyword>
<evidence type="ECO:0000256" key="1">
    <source>
        <dbReference type="SAM" id="MobiDB-lite"/>
    </source>
</evidence>
<evidence type="ECO:0000259" key="2">
    <source>
        <dbReference type="Pfam" id="PF14925"/>
    </source>
</evidence>
<feature type="domain" description="Microtubule-associated protein 10 C-terminal" evidence="2">
    <location>
        <begin position="299"/>
        <end position="357"/>
    </location>
</feature>
<dbReference type="GO" id="GO:1990023">
    <property type="term" value="C:mitotic spindle midzone"/>
    <property type="evidence" value="ECO:0007669"/>
    <property type="project" value="Ensembl"/>
</dbReference>
<feature type="compositionally biased region" description="Basic and acidic residues" evidence="1">
    <location>
        <begin position="101"/>
        <end position="111"/>
    </location>
</feature>
<feature type="region of interest" description="Disordered" evidence="1">
    <location>
        <begin position="92"/>
        <end position="111"/>
    </location>
</feature>
<feature type="domain" description="Microtubule-associated protein 10 C-terminal" evidence="2">
    <location>
        <begin position="214"/>
        <end position="261"/>
    </location>
</feature>
<dbReference type="GO" id="GO:0005813">
    <property type="term" value="C:centrosome"/>
    <property type="evidence" value="ECO:0007669"/>
    <property type="project" value="Ensembl"/>
</dbReference>
<proteinExistence type="predicted"/>
<dbReference type="Proteomes" id="UP000472274">
    <property type="component" value="Unplaced"/>
</dbReference>
<sequence>MEEAGGAREGLFSLELLVEWVRVEPRLLPPRGPLRPAVALRLLDFPTLLVHPPEPGCPPGRLVPFGRGKSCLFRLGPGPLRGLLRRAPLYLLRPPQGGARPDSRGRRGRYPLRDLMGERVGELALGYRLSSLGPALLGHLPAGLGQEVAGGAPSPSPPDTQRKSGPRPQGAPGEQASGRSRRCTSMGSQTEPQVREEVGELEPEHSGQASSPAGETRQPSGEEVRELEIEANVFCPPPLYYSHLPTEPPPPRPPERVAVAQPQALQEQIPSVPLVPLQEACPDRGQASGSLAQSLGSAQLLRDALRELPLINALLVELSLLNNQPLQLGPSTVHPQLAWLYREVEDDVKPSRPLKAAAASRNNGFEKKSGTKEKTPPRKKLFYGLTNTLRLRLQQTNPDMLILHERREQYRKRQVEMLREKKGKGSLSRGKLFRNTAEQHLSSYRPPARGGILEQNVQLHENIETLIQSSVEKDYSTTITEDISNLQKHAAHNRPNNHEESTKEENPYEVNTNCSLEGTTIKTPYKVKDVKVHLPRAFTQDTDAKRNKVDEETVQFIHDKDMDHYNASTLGDYQLGPKNSFESNPELKYSDDFVGSPENTGYSEDFTSADDTGRGSETLDSSPEPALVSPKQACSDMDSESKKSRLSEKSLRTESISAPLPVPSTASPVQSLKRTYDLKAKKQSTGAAVSISIKDSKIDQNVFQAPEVKSKQTNSDMNSVVKGQTSLEKSQSLRTSQVSSYLPSNMSDLELSCVENNTSDKEEDDNFGTLSIPNQYKHISELVVNKLPGYTM</sequence>
<dbReference type="GO" id="GO:0097431">
    <property type="term" value="C:mitotic spindle pole"/>
    <property type="evidence" value="ECO:0007669"/>
    <property type="project" value="Ensembl"/>
</dbReference>
<feature type="region of interest" description="Disordered" evidence="1">
    <location>
        <begin position="351"/>
        <end position="378"/>
    </location>
</feature>
<feature type="compositionally biased region" description="Basic and acidic residues" evidence="1">
    <location>
        <begin position="193"/>
        <end position="205"/>
    </location>
</feature>
<feature type="compositionally biased region" description="Basic and acidic residues" evidence="1">
    <location>
        <begin position="496"/>
        <end position="506"/>
    </location>
</feature>
<dbReference type="InterPro" id="IPR026679">
    <property type="entry name" value="MAP10_C-term"/>
</dbReference>
<feature type="compositionally biased region" description="Basic and acidic residues" evidence="1">
    <location>
        <begin position="639"/>
        <end position="652"/>
    </location>
</feature>
<evidence type="ECO:0000313" key="3">
    <source>
        <dbReference type="Ensembl" id="ENSTMTP00000028708.1"/>
    </source>
</evidence>
<evidence type="ECO:0000313" key="4">
    <source>
        <dbReference type="Proteomes" id="UP000472274"/>
    </source>
</evidence>
<dbReference type="GO" id="GO:0032886">
    <property type="term" value="P:regulation of microtubule-based process"/>
    <property type="evidence" value="ECO:0007669"/>
    <property type="project" value="Ensembl"/>
</dbReference>
<feature type="compositionally biased region" description="Basic and acidic residues" evidence="1">
    <location>
        <begin position="364"/>
        <end position="376"/>
    </location>
</feature>
<organism evidence="3 4">
    <name type="scientific">Terrapene triunguis</name>
    <name type="common">Three-toed box turtle</name>
    <dbReference type="NCBI Taxonomy" id="2587831"/>
    <lineage>
        <taxon>Eukaryota</taxon>
        <taxon>Metazoa</taxon>
        <taxon>Chordata</taxon>
        <taxon>Craniata</taxon>
        <taxon>Vertebrata</taxon>
        <taxon>Euteleostomi</taxon>
        <taxon>Archelosauria</taxon>
        <taxon>Testudinata</taxon>
        <taxon>Testudines</taxon>
        <taxon>Cryptodira</taxon>
        <taxon>Durocryptodira</taxon>
        <taxon>Testudinoidea</taxon>
        <taxon>Emydidae</taxon>
        <taxon>Terrapene</taxon>
    </lineage>
</organism>
<dbReference type="PANTHER" id="PTHR21831:SF2">
    <property type="entry name" value="MICROTUBULE-ASSOCIATED PROTEIN 10"/>
    <property type="match status" value="1"/>
</dbReference>
<dbReference type="GO" id="GO:0005881">
    <property type="term" value="C:cytoplasmic microtubule"/>
    <property type="evidence" value="ECO:0007669"/>
    <property type="project" value="Ensembl"/>
</dbReference>
<dbReference type="GO" id="GO:0030496">
    <property type="term" value="C:midbody"/>
    <property type="evidence" value="ECO:0007669"/>
    <property type="project" value="Ensembl"/>
</dbReference>
<reference evidence="3" key="2">
    <citation type="submission" date="2025-09" db="UniProtKB">
        <authorList>
            <consortium name="Ensembl"/>
        </authorList>
    </citation>
    <scope>IDENTIFICATION</scope>
</reference>
<feature type="compositionally biased region" description="Polar residues" evidence="1">
    <location>
        <begin position="597"/>
        <end position="610"/>
    </location>
</feature>
<gene>
    <name evidence="3" type="primary">MAP10</name>
</gene>
<protein>
    <submittedName>
        <fullName evidence="3">Microtubule associated protein 10</fullName>
    </submittedName>
</protein>
<feature type="compositionally biased region" description="Polar residues" evidence="1">
    <location>
        <begin position="207"/>
        <end position="219"/>
    </location>
</feature>
<dbReference type="PANTHER" id="PTHR21831">
    <property type="entry name" value="MICROTUBULE-ASSOCIATED PROTEIN 10"/>
    <property type="match status" value="1"/>
</dbReference>
<feature type="region of interest" description="Disordered" evidence="1">
    <location>
        <begin position="568"/>
        <end position="670"/>
    </location>
</feature>
<name>A0A674K6Y4_9SAUR</name>
<reference evidence="3" key="1">
    <citation type="submission" date="2025-08" db="UniProtKB">
        <authorList>
            <consortium name="Ensembl"/>
        </authorList>
    </citation>
    <scope>IDENTIFICATION</scope>
</reference>
<dbReference type="GO" id="GO:0051256">
    <property type="term" value="P:mitotic spindle midzone assembly"/>
    <property type="evidence" value="ECO:0007669"/>
    <property type="project" value="Ensembl"/>
</dbReference>
<feature type="region of interest" description="Disordered" evidence="1">
    <location>
        <begin position="486"/>
        <end position="510"/>
    </location>
</feature>
<dbReference type="InParanoid" id="A0A674K6Y4"/>
<dbReference type="GO" id="GO:0008017">
    <property type="term" value="F:microtubule binding"/>
    <property type="evidence" value="ECO:0007669"/>
    <property type="project" value="Ensembl"/>
</dbReference>
<feature type="domain" description="Microtubule-associated protein 10 C-terminal" evidence="2">
    <location>
        <begin position="361"/>
        <end position="791"/>
    </location>
</feature>
<dbReference type="Ensembl" id="ENSTMTT00000029747.1">
    <property type="protein sequence ID" value="ENSTMTP00000028708.1"/>
    <property type="gene ID" value="ENSTMTG00000020808.1"/>
</dbReference>
<dbReference type="GeneTree" id="ENSGT00390000008459"/>
<dbReference type="InterPro" id="IPR039302">
    <property type="entry name" value="MAP10"/>
</dbReference>
<dbReference type="GO" id="GO:0031122">
    <property type="term" value="P:cytoplasmic microtubule organization"/>
    <property type="evidence" value="ECO:0007669"/>
    <property type="project" value="Ensembl"/>
</dbReference>